<dbReference type="OrthoDB" id="2507167at2"/>
<keyword evidence="2" id="KW-1185">Reference proteome</keyword>
<reference evidence="1 2" key="1">
    <citation type="submission" date="2015-12" db="EMBL/GenBank/DDBJ databases">
        <title>Genome sequence of Aneurinibacillus soli.</title>
        <authorList>
            <person name="Lee J.S."/>
            <person name="Lee K.C."/>
            <person name="Kim K.K."/>
            <person name="Lee B.W."/>
        </authorList>
    </citation>
    <scope>NUCLEOTIDE SEQUENCE [LARGE SCALE GENOMIC DNA]</scope>
    <source>
        <strain evidence="1 2">CB4</strain>
    </source>
</reference>
<dbReference type="Proteomes" id="UP000217696">
    <property type="component" value="Chromosome"/>
</dbReference>
<evidence type="ECO:0000313" key="2">
    <source>
        <dbReference type="Proteomes" id="UP000217696"/>
    </source>
</evidence>
<dbReference type="KEGG" id="asoc:CB4_02338"/>
<protein>
    <submittedName>
        <fullName evidence="1">Uncharacterized protein</fullName>
    </submittedName>
</protein>
<gene>
    <name evidence="1" type="ORF">CB4_02338</name>
</gene>
<proteinExistence type="predicted"/>
<sequence length="452" mass="51670">MTVRGFVDVTPDKWFYDDVMDCANYMLEDDSPLVVGIPYCSFEAGKPNYIKEFKDNGQVIFTLDVALTITADNPLLVYIDGIQTFYREAKDVNGKTTVTMYAPVNGQVLFKYIGSPRMRRIDVTNTLDGHGKPAGDCSPGLEYPHYQLQFGKEADKSIYEYVYNPNSRTFFENVSCAGTQLKRVHIPNGEWYISDHNELLTKYIGDKPNLYIITPGGNIYCSFNVANIKCNIRYQMKVRGILMNTGGDFIPVSQKVKYLDRFFPDGHLTRAEAFAIVDRLRRSYYQRFTDSEPPSAVINDTFVAESCQDSFVTSSRFRVGEQLEIKVNGFLKQVGIDYVHANDHTIQFKYNVPEGSVVTIKRVKQESIFFDGRLFDQYLSDGSKNSKNLLNTWYRDTVISMENERTRSGDALVVGVPHEDVIKFDGEEYMTRAQAVVLLNRFRKWAIETFKG</sequence>
<dbReference type="EMBL" id="AP017312">
    <property type="protein sequence ID" value="BAU28164.1"/>
    <property type="molecule type" value="Genomic_DNA"/>
</dbReference>
<dbReference type="AlphaFoldDB" id="A0A0U4NHE8"/>
<name>A0A0U4NHE8_9BACL</name>
<dbReference type="RefSeq" id="WP_096465940.1">
    <property type="nucleotide sequence ID" value="NZ_AP017312.1"/>
</dbReference>
<accession>A0A0U4NHE8</accession>
<evidence type="ECO:0000313" key="1">
    <source>
        <dbReference type="EMBL" id="BAU28164.1"/>
    </source>
</evidence>
<organism evidence="1 2">
    <name type="scientific">Aneurinibacillus soli</name>
    <dbReference type="NCBI Taxonomy" id="1500254"/>
    <lineage>
        <taxon>Bacteria</taxon>
        <taxon>Bacillati</taxon>
        <taxon>Bacillota</taxon>
        <taxon>Bacilli</taxon>
        <taxon>Bacillales</taxon>
        <taxon>Paenibacillaceae</taxon>
        <taxon>Aneurinibacillus group</taxon>
        <taxon>Aneurinibacillus</taxon>
    </lineage>
</organism>